<name>A0ABS4U4I3_9CORY</name>
<feature type="compositionally biased region" description="Low complexity" evidence="1">
    <location>
        <begin position="20"/>
        <end position="56"/>
    </location>
</feature>
<keyword evidence="4" id="KW-1185">Reference proteome</keyword>
<dbReference type="EMBL" id="JAGINY010000001">
    <property type="protein sequence ID" value="MBP2331555.1"/>
    <property type="molecule type" value="Genomic_DNA"/>
</dbReference>
<dbReference type="RefSeq" id="WP_209651777.1">
    <property type="nucleotide sequence ID" value="NZ_CP047357.1"/>
</dbReference>
<keyword evidence="2" id="KW-1133">Transmembrane helix</keyword>
<dbReference type="Proteomes" id="UP001519305">
    <property type="component" value="Unassembled WGS sequence"/>
</dbReference>
<feature type="transmembrane region" description="Helical" evidence="2">
    <location>
        <begin position="335"/>
        <end position="359"/>
    </location>
</feature>
<protein>
    <recommendedName>
        <fullName evidence="5">Chemotaxis methyl-accepting receptor HlyB-like 4HB MCP domain-containing protein</fullName>
    </recommendedName>
</protein>
<keyword evidence="2" id="KW-0812">Transmembrane</keyword>
<accession>A0ABS4U4I3</accession>
<sequence length="533" mass="56094">MAADAADKRRRPRRTRFTGRRSPGGTELGSTAPSSATADASATATAPKTSDAPATPESTPQPASGDPRWTPSTTQPPQTSPQDQRDADERLDDLELGTGTTTFGSIVGERIAPALELPRRTLSFLLTSPGRLTLAAVVLIVAILAAGLSMSQSASNRQQQLATVSSASEPQANAAQNLYSALTIADASANTSFSRGGLDSAPELRQRYDDAIAQATLAGTRAAAGITDVDGESMEHIATVQRLIPVYTGLVEAARANARQGHPVGVAYLAEASGLMRSDILPAAAALYEDTSQSVADDRAKLTGLPWVPLSGLLAAVLMLLFVQWRMTRRTGRLFNTGMTAATALMVIAFLAVLLAPMLSWSGSATFGGSYSPVQTLTEARITAQQARAAETLTLVRRQPGEVAAFEEAAKKIDSLIEESGQTGEGAEHAKESLQEWRKGHTEMRARLDRGDYAGAVEAATVEGAEPHSSADAFGELDAALQSAISDARLDLRRSLEDARQSSAALSALVTLLSLGAAICVVLGFRHRLMEYL</sequence>
<feature type="transmembrane region" description="Helical" evidence="2">
    <location>
        <begin position="304"/>
        <end position="323"/>
    </location>
</feature>
<evidence type="ECO:0008006" key="5">
    <source>
        <dbReference type="Google" id="ProtNLM"/>
    </source>
</evidence>
<feature type="compositionally biased region" description="Low complexity" evidence="1">
    <location>
        <begin position="70"/>
        <end position="82"/>
    </location>
</feature>
<feature type="region of interest" description="Disordered" evidence="1">
    <location>
        <begin position="1"/>
        <end position="87"/>
    </location>
</feature>
<comment type="caution">
    <text evidence="3">The sequence shown here is derived from an EMBL/GenBank/DDBJ whole genome shotgun (WGS) entry which is preliminary data.</text>
</comment>
<evidence type="ECO:0000313" key="3">
    <source>
        <dbReference type="EMBL" id="MBP2331555.1"/>
    </source>
</evidence>
<organism evidence="3 4">
    <name type="scientific">Corynebacterium freneyi</name>
    <dbReference type="NCBI Taxonomy" id="134034"/>
    <lineage>
        <taxon>Bacteria</taxon>
        <taxon>Bacillati</taxon>
        <taxon>Actinomycetota</taxon>
        <taxon>Actinomycetes</taxon>
        <taxon>Mycobacteriales</taxon>
        <taxon>Corynebacteriaceae</taxon>
        <taxon>Corynebacterium</taxon>
    </lineage>
</organism>
<keyword evidence="2" id="KW-0472">Membrane</keyword>
<feature type="compositionally biased region" description="Basic residues" evidence="1">
    <location>
        <begin position="8"/>
        <end position="19"/>
    </location>
</feature>
<feature type="transmembrane region" description="Helical" evidence="2">
    <location>
        <begin position="504"/>
        <end position="525"/>
    </location>
</feature>
<evidence type="ECO:0000256" key="2">
    <source>
        <dbReference type="SAM" id="Phobius"/>
    </source>
</evidence>
<proteinExistence type="predicted"/>
<feature type="transmembrane region" description="Helical" evidence="2">
    <location>
        <begin position="132"/>
        <end position="150"/>
    </location>
</feature>
<evidence type="ECO:0000313" key="4">
    <source>
        <dbReference type="Proteomes" id="UP001519305"/>
    </source>
</evidence>
<reference evidence="3 4" key="1">
    <citation type="submission" date="2021-03" db="EMBL/GenBank/DDBJ databases">
        <title>Sequencing the genomes of 1000 actinobacteria strains.</title>
        <authorList>
            <person name="Klenk H.-P."/>
        </authorList>
    </citation>
    <scope>NUCLEOTIDE SEQUENCE [LARGE SCALE GENOMIC DNA]</scope>
    <source>
        <strain evidence="3 4">DSM 44506</strain>
    </source>
</reference>
<evidence type="ECO:0000256" key="1">
    <source>
        <dbReference type="SAM" id="MobiDB-lite"/>
    </source>
</evidence>
<gene>
    <name evidence="3" type="ORF">JOF33_000254</name>
</gene>